<dbReference type="PATRIC" id="fig|1393736.3.peg.1894"/>
<reference evidence="1 2" key="1">
    <citation type="submission" date="2014-03" db="EMBL/GenBank/DDBJ databases">
        <title>Draft Genome of Photorhabdus luminescens BA1, an Egyptian Isolate.</title>
        <authorList>
            <person name="Ghazal S."/>
            <person name="Hurst S.G.IV."/>
            <person name="Morris K."/>
            <person name="Thomas K."/>
            <person name="Tisa L.S."/>
        </authorList>
    </citation>
    <scope>NUCLEOTIDE SEQUENCE [LARGE SCALE GENOMIC DNA]</scope>
    <source>
        <strain evidence="1 2">BA1</strain>
    </source>
</reference>
<dbReference type="AlphaFoldDB" id="A0A022PKW4"/>
<dbReference type="Proteomes" id="UP000023464">
    <property type="component" value="Unassembled WGS sequence"/>
</dbReference>
<name>A0A022PKW4_9GAMM</name>
<organism evidence="1 2">
    <name type="scientific">Photorhabdus aegyptia</name>
    <dbReference type="NCBI Taxonomy" id="2805098"/>
    <lineage>
        <taxon>Bacteria</taxon>
        <taxon>Pseudomonadati</taxon>
        <taxon>Pseudomonadota</taxon>
        <taxon>Gammaproteobacteria</taxon>
        <taxon>Enterobacterales</taxon>
        <taxon>Morganellaceae</taxon>
        <taxon>Photorhabdus</taxon>
    </lineage>
</organism>
<accession>A0A022PKW4</accession>
<sequence>MKYFIKAFLLYFFLMLTLFYHSDSIVNGSSEVKVKYEYQQF</sequence>
<proteinExistence type="predicted"/>
<evidence type="ECO:0000313" key="2">
    <source>
        <dbReference type="Proteomes" id="UP000023464"/>
    </source>
</evidence>
<keyword evidence="2" id="KW-1185">Reference proteome</keyword>
<evidence type="ECO:0000313" key="1">
    <source>
        <dbReference type="EMBL" id="EYU15613.1"/>
    </source>
</evidence>
<comment type="caution">
    <text evidence="1">The sequence shown here is derived from an EMBL/GenBank/DDBJ whole genome shotgun (WGS) entry which is preliminary data.</text>
</comment>
<protein>
    <submittedName>
        <fullName evidence="1">Uncharacterized protein</fullName>
    </submittedName>
</protein>
<gene>
    <name evidence="1" type="ORF">BA1DRAFT_01870</name>
</gene>
<dbReference type="EMBL" id="JFGV01000022">
    <property type="protein sequence ID" value="EYU15613.1"/>
    <property type="molecule type" value="Genomic_DNA"/>
</dbReference>